<organism evidence="6 7">
    <name type="scientific">Microthlaspi erraticum</name>
    <dbReference type="NCBI Taxonomy" id="1685480"/>
    <lineage>
        <taxon>Eukaryota</taxon>
        <taxon>Viridiplantae</taxon>
        <taxon>Streptophyta</taxon>
        <taxon>Embryophyta</taxon>
        <taxon>Tracheophyta</taxon>
        <taxon>Spermatophyta</taxon>
        <taxon>Magnoliopsida</taxon>
        <taxon>eudicotyledons</taxon>
        <taxon>Gunneridae</taxon>
        <taxon>Pentapetalae</taxon>
        <taxon>rosids</taxon>
        <taxon>malvids</taxon>
        <taxon>Brassicales</taxon>
        <taxon>Brassicaceae</taxon>
        <taxon>Coluteocarpeae</taxon>
        <taxon>Microthlaspi</taxon>
    </lineage>
</organism>
<dbReference type="PROSITE" id="PS50600">
    <property type="entry name" value="ULP_PROTEASE"/>
    <property type="match status" value="1"/>
</dbReference>
<feature type="region of interest" description="Disordered" evidence="4">
    <location>
        <begin position="509"/>
        <end position="606"/>
    </location>
</feature>
<dbReference type="OrthoDB" id="1028468at2759"/>
<feature type="domain" description="Ubiquitin-like protease family profile" evidence="5">
    <location>
        <begin position="662"/>
        <end position="854"/>
    </location>
</feature>
<dbReference type="Pfam" id="PF02902">
    <property type="entry name" value="Peptidase_C48"/>
    <property type="match status" value="1"/>
</dbReference>
<name>A0A6D2JFW5_9BRAS</name>
<dbReference type="PANTHER" id="PTHR48449:SF1">
    <property type="entry name" value="DUF1985 DOMAIN-CONTAINING PROTEIN"/>
    <property type="match status" value="1"/>
</dbReference>
<feature type="compositionally biased region" description="Low complexity" evidence="4">
    <location>
        <begin position="316"/>
        <end position="332"/>
    </location>
</feature>
<comment type="caution">
    <text evidence="6">The sequence shown here is derived from an EMBL/GenBank/DDBJ whole genome shotgun (WGS) entry which is preliminary data.</text>
</comment>
<dbReference type="EMBL" id="CACVBM020001198">
    <property type="protein sequence ID" value="CAA7038813.1"/>
    <property type="molecule type" value="Genomic_DNA"/>
</dbReference>
<dbReference type="Pfam" id="PF09331">
    <property type="entry name" value="DUF1985"/>
    <property type="match status" value="1"/>
</dbReference>
<evidence type="ECO:0000256" key="4">
    <source>
        <dbReference type="SAM" id="MobiDB-lite"/>
    </source>
</evidence>
<protein>
    <recommendedName>
        <fullName evidence="5">Ubiquitin-like protease family profile domain-containing protein</fullName>
    </recommendedName>
</protein>
<sequence>MSILTDLANGVKAEYTEVKRDPLFAKIIAIHEHRLHFSAKMVHSFMTRQLVTAKKHELWFVFARRPLRFSLQEFHAVTGLKCVADGNSEETNWVDDGGFWSTMLKTRGKISFETIRKKHLQEANTWTRVDRLRLVYFCVVGLLMAIDEKSFVSHEYIRHIMDIDKLRAYPWGLRSFDHLVDGVIKARSDLSKPSYVLQGFAYALQIWIMEAIPDFGIMLGRKLNEVDNIFPRCSNWTGAARAGFQEIIDLEKTLRKNGLVLYSFISATGNMDVIRDQDFVRTDEMRDERVDRMEQLISQNHDWSKRLWEAEEPVDTDPAPASAPATAPASAAQTESEVVHNKGGESTEDFRTPCGEVTSSSGSRTRKRKVIDIGAEQRKKQLLFQRSVASADRGSECFMRNLFAEYEKKMTEQKDEKYEKLASDFAKLQGVVTELKDMLTEALSRGNNGESSSQSKPVSQVNYEHRRKAQFDVSLDKLVDINLTQSSEINFGENTQSYLFRKQGHLSQDSFVPGFDPSQQSKDKSKKSQPRNQKAKDKNTAVENVSKEKGKISQQKNEKAKVKPKKAEHVITEKDTHEDTSKREGKAVKTEPNGSTKDPKAAEVDSDTEDVLKVLACLTRPIKRRPLYSDSDEDQDEERYEELHGWSQTFVDIKVGPMLLTWALSNRVVGPGGPEKWLKNEEIDGLLYVFRENTTLKRWDVDRVGFMNFNFACCIKAAYEQWKSMKKKFEVSEYLMAFGKGILPAHGRTDKVWGVDFDRIYTPVSVGGNHWIALCINFSERVIDVFDCNGLKRYREVDAFTHMVPRIMKEVQTGETKKNLSVAPYTARYVPMRDGMNETHSDCEVYTLKFIECHALGRDVSLLNDENMKYARYKIASDLLQAGRDEVLLERMSRHVTPEFAPTETIDIGFIFLLVFLLQFP</sequence>
<feature type="compositionally biased region" description="Basic and acidic residues" evidence="4">
    <location>
        <begin position="534"/>
        <end position="589"/>
    </location>
</feature>
<evidence type="ECO:0000256" key="2">
    <source>
        <dbReference type="ARBA" id="ARBA00022670"/>
    </source>
</evidence>
<gene>
    <name evidence="6" type="ORF">MERR_LOCUS26048</name>
</gene>
<dbReference type="GO" id="GO:0008234">
    <property type="term" value="F:cysteine-type peptidase activity"/>
    <property type="evidence" value="ECO:0007669"/>
    <property type="project" value="InterPro"/>
</dbReference>
<dbReference type="Gene3D" id="3.40.395.10">
    <property type="entry name" value="Adenoviral Proteinase, Chain A"/>
    <property type="match status" value="1"/>
</dbReference>
<dbReference type="InterPro" id="IPR038765">
    <property type="entry name" value="Papain-like_cys_pep_sf"/>
</dbReference>
<dbReference type="PANTHER" id="PTHR48449">
    <property type="entry name" value="DUF1985 DOMAIN-CONTAINING PROTEIN"/>
    <property type="match status" value="1"/>
</dbReference>
<evidence type="ECO:0000313" key="6">
    <source>
        <dbReference type="EMBL" id="CAA7038813.1"/>
    </source>
</evidence>
<keyword evidence="7" id="KW-1185">Reference proteome</keyword>
<evidence type="ECO:0000256" key="3">
    <source>
        <dbReference type="ARBA" id="ARBA00022801"/>
    </source>
</evidence>
<feature type="compositionally biased region" description="Polar residues" evidence="4">
    <location>
        <begin position="445"/>
        <end position="462"/>
    </location>
</feature>
<feature type="region of interest" description="Disordered" evidence="4">
    <location>
        <begin position="443"/>
        <end position="462"/>
    </location>
</feature>
<evidence type="ECO:0000259" key="5">
    <source>
        <dbReference type="PROSITE" id="PS50600"/>
    </source>
</evidence>
<dbReference type="Proteomes" id="UP000467841">
    <property type="component" value="Unassembled WGS sequence"/>
</dbReference>
<dbReference type="GO" id="GO:0006508">
    <property type="term" value="P:proteolysis"/>
    <property type="evidence" value="ECO:0007669"/>
    <property type="project" value="UniProtKB-KW"/>
</dbReference>
<proteinExistence type="inferred from homology"/>
<dbReference type="AlphaFoldDB" id="A0A6D2JFW5"/>
<feature type="compositionally biased region" description="Basic and acidic residues" evidence="4">
    <location>
        <begin position="337"/>
        <end position="351"/>
    </location>
</feature>
<accession>A0A6D2JFW5</accession>
<dbReference type="InterPro" id="IPR003653">
    <property type="entry name" value="Peptidase_C48_C"/>
</dbReference>
<feature type="region of interest" description="Disordered" evidence="4">
    <location>
        <begin position="311"/>
        <end position="367"/>
    </location>
</feature>
<keyword evidence="3" id="KW-0378">Hydrolase</keyword>
<comment type="similarity">
    <text evidence="1">Belongs to the peptidase C48 family.</text>
</comment>
<evidence type="ECO:0000256" key="1">
    <source>
        <dbReference type="ARBA" id="ARBA00005234"/>
    </source>
</evidence>
<reference evidence="6" key="1">
    <citation type="submission" date="2020-01" db="EMBL/GenBank/DDBJ databases">
        <authorList>
            <person name="Mishra B."/>
        </authorList>
    </citation>
    <scope>NUCLEOTIDE SEQUENCE [LARGE SCALE GENOMIC DNA]</scope>
</reference>
<dbReference type="SUPFAM" id="SSF54001">
    <property type="entry name" value="Cysteine proteinases"/>
    <property type="match status" value="1"/>
</dbReference>
<evidence type="ECO:0000313" key="7">
    <source>
        <dbReference type="Proteomes" id="UP000467841"/>
    </source>
</evidence>
<keyword evidence="2" id="KW-0645">Protease</keyword>
<dbReference type="InterPro" id="IPR015410">
    <property type="entry name" value="DUF1985"/>
</dbReference>